<dbReference type="GO" id="GO:0005524">
    <property type="term" value="F:ATP binding"/>
    <property type="evidence" value="ECO:0007669"/>
    <property type="project" value="InterPro"/>
</dbReference>
<dbReference type="PROSITE" id="PS50011">
    <property type="entry name" value="PROTEIN_KINASE_DOM"/>
    <property type="match status" value="1"/>
</dbReference>
<dbReference type="OrthoDB" id="2747778at2759"/>
<evidence type="ECO:0000256" key="1">
    <source>
        <dbReference type="SAM" id="MobiDB-lite"/>
    </source>
</evidence>
<gene>
    <name evidence="3" type="ORF">FA13DRAFT_1716262</name>
</gene>
<dbReference type="GO" id="GO:0004672">
    <property type="term" value="F:protein kinase activity"/>
    <property type="evidence" value="ECO:0007669"/>
    <property type="project" value="InterPro"/>
</dbReference>
<name>A0A4Y7SK36_COPMI</name>
<dbReference type="STRING" id="71717.A0A4Y7SK36"/>
<dbReference type="AlphaFoldDB" id="A0A4Y7SK36"/>
<dbReference type="SUPFAM" id="SSF56112">
    <property type="entry name" value="Protein kinase-like (PK-like)"/>
    <property type="match status" value="1"/>
</dbReference>
<dbReference type="EMBL" id="QPFP01000095">
    <property type="protein sequence ID" value="TEB22250.1"/>
    <property type="molecule type" value="Genomic_DNA"/>
</dbReference>
<dbReference type="PANTHER" id="PTHR38248:SF2">
    <property type="entry name" value="FUNK1 11"/>
    <property type="match status" value="1"/>
</dbReference>
<accession>A0A4Y7SK36</accession>
<dbReference type="InterPro" id="IPR040976">
    <property type="entry name" value="Pkinase_fungal"/>
</dbReference>
<dbReference type="Gene3D" id="1.10.510.10">
    <property type="entry name" value="Transferase(Phosphotransferase) domain 1"/>
    <property type="match status" value="1"/>
</dbReference>
<proteinExistence type="predicted"/>
<feature type="region of interest" description="Disordered" evidence="1">
    <location>
        <begin position="300"/>
        <end position="321"/>
    </location>
</feature>
<dbReference type="InterPro" id="IPR011009">
    <property type="entry name" value="Kinase-like_dom_sf"/>
</dbReference>
<dbReference type="PANTHER" id="PTHR38248">
    <property type="entry name" value="FUNK1 6"/>
    <property type="match status" value="1"/>
</dbReference>
<feature type="region of interest" description="Disordered" evidence="1">
    <location>
        <begin position="275"/>
        <end position="294"/>
    </location>
</feature>
<organism evidence="3 4">
    <name type="scientific">Coprinellus micaceus</name>
    <name type="common">Glistening ink-cap mushroom</name>
    <name type="synonym">Coprinus micaceus</name>
    <dbReference type="NCBI Taxonomy" id="71717"/>
    <lineage>
        <taxon>Eukaryota</taxon>
        <taxon>Fungi</taxon>
        <taxon>Dikarya</taxon>
        <taxon>Basidiomycota</taxon>
        <taxon>Agaricomycotina</taxon>
        <taxon>Agaricomycetes</taxon>
        <taxon>Agaricomycetidae</taxon>
        <taxon>Agaricales</taxon>
        <taxon>Agaricineae</taxon>
        <taxon>Psathyrellaceae</taxon>
        <taxon>Coprinellus</taxon>
    </lineage>
</organism>
<dbReference type="Proteomes" id="UP000298030">
    <property type="component" value="Unassembled WGS sequence"/>
</dbReference>
<dbReference type="Pfam" id="PF17667">
    <property type="entry name" value="Pkinase_fungal"/>
    <property type="match status" value="1"/>
</dbReference>
<feature type="compositionally biased region" description="Polar residues" evidence="1">
    <location>
        <begin position="275"/>
        <end position="292"/>
    </location>
</feature>
<sequence length="321" mass="35400">MLFTYATLGSFQNRIATRLTMKAYGRSIEHFTSVVQLLSAIRDAIAGHQRLVADNIRIIHWDVSAQNVLLGKDNAPEGGRGVLIDFGLAFRATDLVPTIMADHNIGLPIFQSLSALSSIFMTDESTAHDYPDDLQSFFFLLVYIMLLFRPDGSRVLHTEEGPSILSSWNEDDANCVFTNKQGVIGGSLKFRVGQLIKVSRSNKEQLVYQGKGPEHLLPKHDEHYSAVLRLFDEAIEALEVWQAQVPNTISSATHQASTLNPTPLVRHSARIQNLATGKTAPPSTQPSRTGQPHHTARSLLLGEGNDFDGPLPVQLHSQGKF</sequence>
<comment type="caution">
    <text evidence="3">The sequence shown here is derived from an EMBL/GenBank/DDBJ whole genome shotgun (WGS) entry which is preliminary data.</text>
</comment>
<evidence type="ECO:0000313" key="3">
    <source>
        <dbReference type="EMBL" id="TEB22250.1"/>
    </source>
</evidence>
<protein>
    <recommendedName>
        <fullName evidence="2">Protein kinase domain-containing protein</fullName>
    </recommendedName>
</protein>
<evidence type="ECO:0000259" key="2">
    <source>
        <dbReference type="PROSITE" id="PS50011"/>
    </source>
</evidence>
<reference evidence="3 4" key="1">
    <citation type="journal article" date="2019" name="Nat. Ecol. Evol.">
        <title>Megaphylogeny resolves global patterns of mushroom evolution.</title>
        <authorList>
            <person name="Varga T."/>
            <person name="Krizsan K."/>
            <person name="Foldi C."/>
            <person name="Dima B."/>
            <person name="Sanchez-Garcia M."/>
            <person name="Sanchez-Ramirez S."/>
            <person name="Szollosi G.J."/>
            <person name="Szarkandi J.G."/>
            <person name="Papp V."/>
            <person name="Albert L."/>
            <person name="Andreopoulos W."/>
            <person name="Angelini C."/>
            <person name="Antonin V."/>
            <person name="Barry K.W."/>
            <person name="Bougher N.L."/>
            <person name="Buchanan P."/>
            <person name="Buyck B."/>
            <person name="Bense V."/>
            <person name="Catcheside P."/>
            <person name="Chovatia M."/>
            <person name="Cooper J."/>
            <person name="Damon W."/>
            <person name="Desjardin D."/>
            <person name="Finy P."/>
            <person name="Geml J."/>
            <person name="Haridas S."/>
            <person name="Hughes K."/>
            <person name="Justo A."/>
            <person name="Karasinski D."/>
            <person name="Kautmanova I."/>
            <person name="Kiss B."/>
            <person name="Kocsube S."/>
            <person name="Kotiranta H."/>
            <person name="LaButti K.M."/>
            <person name="Lechner B.E."/>
            <person name="Liimatainen K."/>
            <person name="Lipzen A."/>
            <person name="Lukacs Z."/>
            <person name="Mihaltcheva S."/>
            <person name="Morgado L.N."/>
            <person name="Niskanen T."/>
            <person name="Noordeloos M.E."/>
            <person name="Ohm R.A."/>
            <person name="Ortiz-Santana B."/>
            <person name="Ovrebo C."/>
            <person name="Racz N."/>
            <person name="Riley R."/>
            <person name="Savchenko A."/>
            <person name="Shiryaev A."/>
            <person name="Soop K."/>
            <person name="Spirin V."/>
            <person name="Szebenyi C."/>
            <person name="Tomsovsky M."/>
            <person name="Tulloss R.E."/>
            <person name="Uehling J."/>
            <person name="Grigoriev I.V."/>
            <person name="Vagvolgyi C."/>
            <person name="Papp T."/>
            <person name="Martin F.M."/>
            <person name="Miettinen O."/>
            <person name="Hibbett D.S."/>
            <person name="Nagy L.G."/>
        </authorList>
    </citation>
    <scope>NUCLEOTIDE SEQUENCE [LARGE SCALE GENOMIC DNA]</scope>
    <source>
        <strain evidence="3 4">FP101781</strain>
    </source>
</reference>
<dbReference type="InterPro" id="IPR000719">
    <property type="entry name" value="Prot_kinase_dom"/>
</dbReference>
<feature type="domain" description="Protein kinase" evidence="2">
    <location>
        <begin position="1"/>
        <end position="217"/>
    </location>
</feature>
<keyword evidence="4" id="KW-1185">Reference proteome</keyword>
<evidence type="ECO:0000313" key="4">
    <source>
        <dbReference type="Proteomes" id="UP000298030"/>
    </source>
</evidence>